<evidence type="ECO:0000256" key="2">
    <source>
        <dbReference type="ARBA" id="ARBA00004186"/>
    </source>
</evidence>
<keyword evidence="12" id="KW-0539">Nucleus</keyword>
<feature type="compositionally biased region" description="Basic residues" evidence="15">
    <location>
        <begin position="1"/>
        <end position="10"/>
    </location>
</feature>
<evidence type="ECO:0000256" key="1">
    <source>
        <dbReference type="ARBA" id="ARBA00004123"/>
    </source>
</evidence>
<dbReference type="OMA" id="AHGYGNS"/>
<keyword evidence="6" id="KW-0158">Chromosome</keyword>
<dbReference type="STRING" id="535722.E5QZ96"/>
<gene>
    <name evidence="16" type="ORF">MGYG_00368</name>
</gene>
<evidence type="ECO:0000256" key="10">
    <source>
        <dbReference type="ARBA" id="ARBA00022838"/>
    </source>
</evidence>
<feature type="region of interest" description="Disordered" evidence="15">
    <location>
        <begin position="1"/>
        <end position="52"/>
    </location>
</feature>
<dbReference type="eggNOG" id="ENOG502S08R">
    <property type="taxonomic scope" value="Eukaryota"/>
</dbReference>
<dbReference type="GeneID" id="10031597"/>
<dbReference type="GO" id="GO:0044732">
    <property type="term" value="C:mitotic spindle pole body"/>
    <property type="evidence" value="ECO:0007669"/>
    <property type="project" value="TreeGrafter"/>
</dbReference>
<keyword evidence="9" id="KW-0159">Chromosome partition</keyword>
<sequence>MEVKRQRSTSRPRQPSRPTTPLRSSSRTSIRDAHGFSLSGGPGGGSRPGINSLEPQFAELADAMADLEENFVHLQLMHESLSRFNESFASFLYGLNMNAFCVDFPETPIPESFTRFKQREQAREKENELQAASEQQYQSSANDAEATFLTTDTSFIDNPPTTTKSSVRYTTPASKRAPTTSTRGSSTGRYSTRGASTTGRQRGTRLARPRGRGIR</sequence>
<evidence type="ECO:0000256" key="5">
    <source>
        <dbReference type="ARBA" id="ARBA00020497"/>
    </source>
</evidence>
<evidence type="ECO:0000256" key="12">
    <source>
        <dbReference type="ARBA" id="ARBA00023242"/>
    </source>
</evidence>
<comment type="similarity">
    <text evidence="4">Belongs to the DASH complex DAM1 family.</text>
</comment>
<feature type="region of interest" description="Disordered" evidence="15">
    <location>
        <begin position="151"/>
        <end position="215"/>
    </location>
</feature>
<keyword evidence="13" id="KW-0137">Centromere</keyword>
<dbReference type="Proteomes" id="UP000002669">
    <property type="component" value="Unassembled WGS sequence"/>
</dbReference>
<dbReference type="Pfam" id="PF08653">
    <property type="entry name" value="DASH_Dam1"/>
    <property type="match status" value="1"/>
</dbReference>
<evidence type="ECO:0000256" key="7">
    <source>
        <dbReference type="ARBA" id="ARBA00022490"/>
    </source>
</evidence>
<evidence type="ECO:0000256" key="14">
    <source>
        <dbReference type="ARBA" id="ARBA00030453"/>
    </source>
</evidence>
<organism evidence="17">
    <name type="scientific">Arthroderma gypseum (strain ATCC MYA-4604 / CBS 118893)</name>
    <name type="common">Microsporum gypseum</name>
    <dbReference type="NCBI Taxonomy" id="535722"/>
    <lineage>
        <taxon>Eukaryota</taxon>
        <taxon>Fungi</taxon>
        <taxon>Dikarya</taxon>
        <taxon>Ascomycota</taxon>
        <taxon>Pezizomycotina</taxon>
        <taxon>Eurotiomycetes</taxon>
        <taxon>Eurotiomycetidae</taxon>
        <taxon>Onygenales</taxon>
        <taxon>Arthrodermataceae</taxon>
        <taxon>Nannizzia</taxon>
    </lineage>
</organism>
<dbReference type="PANTHER" id="PTHR28113:SF1">
    <property type="entry name" value="DASH COMPLEX SUBUNIT DAM1"/>
    <property type="match status" value="1"/>
</dbReference>
<dbReference type="PANTHER" id="PTHR28113">
    <property type="entry name" value="DASH COMPLEX SUBUNIT DAM1"/>
    <property type="match status" value="1"/>
</dbReference>
<feature type="compositionally biased region" description="Gly residues" evidence="15">
    <location>
        <begin position="38"/>
        <end position="47"/>
    </location>
</feature>
<evidence type="ECO:0000313" key="17">
    <source>
        <dbReference type="Proteomes" id="UP000002669"/>
    </source>
</evidence>
<evidence type="ECO:0000256" key="4">
    <source>
        <dbReference type="ARBA" id="ARBA00010073"/>
    </source>
</evidence>
<dbReference type="VEuPathDB" id="FungiDB:MGYG_00368"/>
<dbReference type="InParanoid" id="E5QZ96"/>
<feature type="compositionally biased region" description="Low complexity" evidence="15">
    <location>
        <begin position="179"/>
        <end position="200"/>
    </location>
</feature>
<evidence type="ECO:0000313" key="16">
    <source>
        <dbReference type="EMBL" id="EFQ97328.1"/>
    </source>
</evidence>
<comment type="subcellular location">
    <subcellularLocation>
        <location evidence="3">Chromosome</location>
        <location evidence="3">Centromere</location>
        <location evidence="3">Kinetochore</location>
    </subcellularLocation>
    <subcellularLocation>
        <location evidence="2">Cytoplasm</location>
        <location evidence="2">Cytoskeleton</location>
        <location evidence="2">Spindle</location>
    </subcellularLocation>
    <subcellularLocation>
        <location evidence="1">Nucleus</location>
    </subcellularLocation>
</comment>
<evidence type="ECO:0000256" key="15">
    <source>
        <dbReference type="SAM" id="MobiDB-lite"/>
    </source>
</evidence>
<reference evidence="17" key="1">
    <citation type="journal article" date="2012" name="MBio">
        <title>Comparative genome analysis of Trichophyton rubrum and related dermatophytes reveals candidate genes involved in infection.</title>
        <authorList>
            <person name="Martinez D.A."/>
            <person name="Oliver B.G."/>
            <person name="Graeser Y."/>
            <person name="Goldberg J.M."/>
            <person name="Li W."/>
            <person name="Martinez-Rossi N.M."/>
            <person name="Monod M."/>
            <person name="Shelest E."/>
            <person name="Barton R.C."/>
            <person name="Birch E."/>
            <person name="Brakhage A.A."/>
            <person name="Chen Z."/>
            <person name="Gurr S.J."/>
            <person name="Heiman D."/>
            <person name="Heitman J."/>
            <person name="Kosti I."/>
            <person name="Rossi A."/>
            <person name="Saif S."/>
            <person name="Samalova M."/>
            <person name="Saunders C.W."/>
            <person name="Shea T."/>
            <person name="Summerbell R.C."/>
            <person name="Xu J."/>
            <person name="Young S."/>
            <person name="Zeng Q."/>
            <person name="Birren B.W."/>
            <person name="Cuomo C.A."/>
            <person name="White T.C."/>
        </authorList>
    </citation>
    <scope>NUCLEOTIDE SEQUENCE [LARGE SCALE GENOMIC DNA]</scope>
    <source>
        <strain evidence="17">ATCC MYA-4604 / CBS 118893</strain>
    </source>
</reference>
<keyword evidence="11" id="KW-0206">Cytoskeleton</keyword>
<accession>E5QZ96</accession>
<name>E5QZ96_ARTGP</name>
<feature type="compositionally biased region" description="Low complexity" evidence="15">
    <location>
        <begin position="11"/>
        <end position="28"/>
    </location>
</feature>
<evidence type="ECO:0000256" key="8">
    <source>
        <dbReference type="ARBA" id="ARBA00022701"/>
    </source>
</evidence>
<keyword evidence="10" id="KW-0995">Kinetochore</keyword>
<evidence type="ECO:0000256" key="3">
    <source>
        <dbReference type="ARBA" id="ARBA00004629"/>
    </source>
</evidence>
<dbReference type="HOGENOM" id="CLU_083960_0_0_1"/>
<feature type="compositionally biased region" description="Basic residues" evidence="15">
    <location>
        <begin position="202"/>
        <end position="215"/>
    </location>
</feature>
<dbReference type="GO" id="GO:1990537">
    <property type="term" value="C:mitotic spindle polar microtubule"/>
    <property type="evidence" value="ECO:0007669"/>
    <property type="project" value="TreeGrafter"/>
</dbReference>
<evidence type="ECO:0000256" key="9">
    <source>
        <dbReference type="ARBA" id="ARBA00022829"/>
    </source>
</evidence>
<evidence type="ECO:0000256" key="11">
    <source>
        <dbReference type="ARBA" id="ARBA00023212"/>
    </source>
</evidence>
<keyword evidence="7" id="KW-0963">Cytoplasm</keyword>
<keyword evidence="17" id="KW-1185">Reference proteome</keyword>
<protein>
    <recommendedName>
        <fullName evidence="5">DASH complex subunit DAM1</fullName>
    </recommendedName>
    <alternativeName>
        <fullName evidence="14">Outer kinetochore protein DAM1</fullName>
    </alternativeName>
</protein>
<dbReference type="GO" id="GO:0042729">
    <property type="term" value="C:DASH complex"/>
    <property type="evidence" value="ECO:0007669"/>
    <property type="project" value="InterPro"/>
</dbReference>
<keyword evidence="8" id="KW-0493">Microtubule</keyword>
<dbReference type="GO" id="GO:1990758">
    <property type="term" value="P:mitotic sister chromatid biorientation"/>
    <property type="evidence" value="ECO:0007669"/>
    <property type="project" value="TreeGrafter"/>
</dbReference>
<proteinExistence type="inferred from homology"/>
<dbReference type="OrthoDB" id="5586015at2759"/>
<dbReference type="InterPro" id="IPR013962">
    <property type="entry name" value="DASH_Dam1"/>
</dbReference>
<dbReference type="RefSeq" id="XP_003176280.1">
    <property type="nucleotide sequence ID" value="XM_003176232.1"/>
</dbReference>
<evidence type="ECO:0000256" key="13">
    <source>
        <dbReference type="ARBA" id="ARBA00023328"/>
    </source>
</evidence>
<feature type="compositionally biased region" description="Polar residues" evidence="15">
    <location>
        <begin position="151"/>
        <end position="173"/>
    </location>
</feature>
<evidence type="ECO:0000256" key="6">
    <source>
        <dbReference type="ARBA" id="ARBA00022454"/>
    </source>
</evidence>
<dbReference type="AlphaFoldDB" id="E5QZ96"/>
<dbReference type="EMBL" id="DS989822">
    <property type="protein sequence ID" value="EFQ97328.1"/>
    <property type="molecule type" value="Genomic_DNA"/>
</dbReference>